<dbReference type="GO" id="GO:0005794">
    <property type="term" value="C:Golgi apparatus"/>
    <property type="evidence" value="ECO:0007669"/>
    <property type="project" value="UniProtKB-SubCell"/>
</dbReference>
<evidence type="ECO:0000256" key="10">
    <source>
        <dbReference type="ARBA" id="ARBA00023034"/>
    </source>
</evidence>
<evidence type="ECO:0000313" key="16">
    <source>
        <dbReference type="Proteomes" id="UP000183832"/>
    </source>
</evidence>
<keyword evidence="6" id="KW-0053">Apoptosis</keyword>
<dbReference type="InterPro" id="IPR011992">
    <property type="entry name" value="EF-hand-dom_pair"/>
</dbReference>
<keyword evidence="5" id="KW-0879">Wnt signaling pathway</keyword>
<dbReference type="PROSITE" id="PS50020">
    <property type="entry name" value="WW_DOMAIN_2"/>
    <property type="match status" value="2"/>
</dbReference>
<evidence type="ECO:0000259" key="13">
    <source>
        <dbReference type="PROSITE" id="PS50020"/>
    </source>
</evidence>
<name>A0A1J1IU20_9DIPT</name>
<dbReference type="FunFam" id="3.40.50.720:FF:000353">
    <property type="entry name" value="WW domain-containing oxidoreductase"/>
    <property type="match status" value="1"/>
</dbReference>
<dbReference type="PROSITE" id="PS50222">
    <property type="entry name" value="EF_HAND_2"/>
    <property type="match status" value="1"/>
</dbReference>
<dbReference type="AlphaFoldDB" id="A0A1J1IU20"/>
<accession>A0A1J1IU20</accession>
<evidence type="ECO:0000256" key="7">
    <source>
        <dbReference type="ARBA" id="ARBA00022837"/>
    </source>
</evidence>
<protein>
    <recommendedName>
        <fullName evidence="4">WW domain-containing oxidoreductase</fullName>
    </recommendedName>
</protein>
<evidence type="ECO:0000256" key="6">
    <source>
        <dbReference type="ARBA" id="ARBA00022703"/>
    </source>
</evidence>
<gene>
    <name evidence="15" type="ORF">CLUMA_CG016466</name>
</gene>
<sequence>MINIGPETDSEDELPPSWEERVTNDGNVYYLNHPMKLTQWTHPRTNKMKRVHGDLPFGWEKRVEDDGRILFINAQKNIQSFTDPRLAFAVEEQSQGSHIRQRFDASSTAFSVLHGKDLTGRVALISGCNSGIGLETARSLAFYGCEIIFACRNRKSSNEAIDELLKERKDLRLHFMSVDLSDLRSCRKFCEDVKLKYKRIDFLILNAGVFALPHSLTQDGIETTFQVSHLSHFYITLQLADRLNHESRVIVISSESHRFATLPTSGLTRDQLSPPYSKYWSMIQYNNSKLCNVLFAHELSRRWQSRGISVFVLHPGNMVSTSLPRNWWFYRFLFALVRPFTKSLQQAASTTIYCATAPELTGLTGVYFNNCYICQPSKLSQNETLAKELWRLSQEMIGEIFESYGKFFYFSFSNMLKKSSIILVTLLILIRITYGKRGPHHPRGEYIVKRETKKQEFTEHLSHDAEHIEEDLTGMHVHHKDVAEMTEEEKSFYYFKIHDTDNNDNLDGLEMIKAAMHRHGNFEMQDELNHVTMVVDEFLDFADLNKDGFLNYAEYIKAMNSSQDESPPLSSTNEESSENQLN</sequence>
<dbReference type="PROSITE" id="PS01159">
    <property type="entry name" value="WW_DOMAIN_1"/>
    <property type="match status" value="1"/>
</dbReference>
<dbReference type="Pfam" id="PF00397">
    <property type="entry name" value="WW"/>
    <property type="match status" value="1"/>
</dbReference>
<evidence type="ECO:0000256" key="5">
    <source>
        <dbReference type="ARBA" id="ARBA00022687"/>
    </source>
</evidence>
<keyword evidence="8" id="KW-0521">NADP</keyword>
<organism evidence="15 16">
    <name type="scientific">Clunio marinus</name>
    <dbReference type="NCBI Taxonomy" id="568069"/>
    <lineage>
        <taxon>Eukaryota</taxon>
        <taxon>Metazoa</taxon>
        <taxon>Ecdysozoa</taxon>
        <taxon>Arthropoda</taxon>
        <taxon>Hexapoda</taxon>
        <taxon>Insecta</taxon>
        <taxon>Pterygota</taxon>
        <taxon>Neoptera</taxon>
        <taxon>Endopterygota</taxon>
        <taxon>Diptera</taxon>
        <taxon>Nematocera</taxon>
        <taxon>Chironomoidea</taxon>
        <taxon>Chironomidae</taxon>
        <taxon>Clunio</taxon>
    </lineage>
</organism>
<dbReference type="GO" id="GO:0006915">
    <property type="term" value="P:apoptotic process"/>
    <property type="evidence" value="ECO:0007669"/>
    <property type="project" value="UniProtKB-KW"/>
</dbReference>
<keyword evidence="9" id="KW-0560">Oxidoreductase</keyword>
<keyword evidence="7" id="KW-0106">Calcium</keyword>
<dbReference type="SMART" id="SM00456">
    <property type="entry name" value="WW"/>
    <property type="match status" value="2"/>
</dbReference>
<dbReference type="Gene3D" id="2.20.70.10">
    <property type="match status" value="2"/>
</dbReference>
<dbReference type="PANTHER" id="PTHR24320:SF282">
    <property type="entry name" value="WW DOMAIN-CONTAINING OXIDOREDUCTASE"/>
    <property type="match status" value="1"/>
</dbReference>
<dbReference type="SUPFAM" id="SSF51045">
    <property type="entry name" value="WW domain"/>
    <property type="match status" value="2"/>
</dbReference>
<dbReference type="PRINTS" id="PR00081">
    <property type="entry name" value="GDHRDH"/>
</dbReference>
<dbReference type="SUPFAM" id="SSF47473">
    <property type="entry name" value="EF-hand"/>
    <property type="match status" value="1"/>
</dbReference>
<dbReference type="InterPro" id="IPR002048">
    <property type="entry name" value="EF_hand_dom"/>
</dbReference>
<dbReference type="InterPro" id="IPR001202">
    <property type="entry name" value="WW_dom"/>
</dbReference>
<dbReference type="InterPro" id="IPR002347">
    <property type="entry name" value="SDR_fam"/>
</dbReference>
<evidence type="ECO:0000256" key="4">
    <source>
        <dbReference type="ARBA" id="ARBA00016094"/>
    </source>
</evidence>
<proteinExistence type="inferred from homology"/>
<comment type="subcellular location">
    <subcellularLocation>
        <location evidence="2">Golgi apparatus</location>
    </subcellularLocation>
    <subcellularLocation>
        <location evidence="1">Lysosome</location>
    </subcellularLocation>
</comment>
<dbReference type="CDD" id="cd00201">
    <property type="entry name" value="WW"/>
    <property type="match status" value="1"/>
</dbReference>
<evidence type="ECO:0000256" key="8">
    <source>
        <dbReference type="ARBA" id="ARBA00022857"/>
    </source>
</evidence>
<evidence type="ECO:0000256" key="2">
    <source>
        <dbReference type="ARBA" id="ARBA00004555"/>
    </source>
</evidence>
<dbReference type="EMBL" id="CVRI01000059">
    <property type="protein sequence ID" value="CRL03608.1"/>
    <property type="molecule type" value="Genomic_DNA"/>
</dbReference>
<dbReference type="SUPFAM" id="SSF51735">
    <property type="entry name" value="NAD(P)-binding Rossmann-fold domains"/>
    <property type="match status" value="1"/>
</dbReference>
<dbReference type="InterPro" id="IPR018247">
    <property type="entry name" value="EF_Hand_1_Ca_BS"/>
</dbReference>
<comment type="similarity">
    <text evidence="3">Belongs to the short-chain dehydrogenases/reductases (SDR) family.</text>
</comment>
<feature type="domain" description="EF-hand" evidence="14">
    <location>
        <begin position="530"/>
        <end position="565"/>
    </location>
</feature>
<dbReference type="Gene3D" id="3.40.50.720">
    <property type="entry name" value="NAD(P)-binding Rossmann-like Domain"/>
    <property type="match status" value="1"/>
</dbReference>
<evidence type="ECO:0000256" key="11">
    <source>
        <dbReference type="ARBA" id="ARBA00023228"/>
    </source>
</evidence>
<reference evidence="15 16" key="1">
    <citation type="submission" date="2015-04" db="EMBL/GenBank/DDBJ databases">
        <authorList>
            <person name="Syromyatnikov M.Y."/>
            <person name="Popov V.N."/>
        </authorList>
    </citation>
    <scope>NUCLEOTIDE SEQUENCE [LARGE SCALE GENOMIC DNA]</scope>
</reference>
<feature type="region of interest" description="Disordered" evidence="12">
    <location>
        <begin position="561"/>
        <end position="582"/>
    </location>
</feature>
<dbReference type="OrthoDB" id="9989144at2759"/>
<dbReference type="Proteomes" id="UP000183832">
    <property type="component" value="Unassembled WGS sequence"/>
</dbReference>
<dbReference type="Pfam" id="PF00106">
    <property type="entry name" value="adh_short"/>
    <property type="match status" value="1"/>
</dbReference>
<evidence type="ECO:0000256" key="12">
    <source>
        <dbReference type="SAM" id="MobiDB-lite"/>
    </source>
</evidence>
<dbReference type="InterPro" id="IPR036020">
    <property type="entry name" value="WW_dom_sf"/>
</dbReference>
<dbReference type="GO" id="GO:0005509">
    <property type="term" value="F:calcium ion binding"/>
    <property type="evidence" value="ECO:0007669"/>
    <property type="project" value="InterPro"/>
</dbReference>
<evidence type="ECO:0000256" key="9">
    <source>
        <dbReference type="ARBA" id="ARBA00023002"/>
    </source>
</evidence>
<dbReference type="PANTHER" id="PTHR24320">
    <property type="entry name" value="RETINOL DEHYDROGENASE"/>
    <property type="match status" value="1"/>
</dbReference>
<dbReference type="Pfam" id="PF13499">
    <property type="entry name" value="EF-hand_7"/>
    <property type="match status" value="1"/>
</dbReference>
<dbReference type="PROSITE" id="PS00018">
    <property type="entry name" value="EF_HAND_1"/>
    <property type="match status" value="2"/>
</dbReference>
<dbReference type="GO" id="GO:0016491">
    <property type="term" value="F:oxidoreductase activity"/>
    <property type="evidence" value="ECO:0007669"/>
    <property type="project" value="UniProtKB-KW"/>
</dbReference>
<keyword evidence="16" id="KW-1185">Reference proteome</keyword>
<feature type="domain" description="WW" evidence="13">
    <location>
        <begin position="12"/>
        <end position="45"/>
    </location>
</feature>
<dbReference type="GO" id="GO:0016055">
    <property type="term" value="P:Wnt signaling pathway"/>
    <property type="evidence" value="ECO:0007669"/>
    <property type="project" value="UniProtKB-KW"/>
</dbReference>
<dbReference type="GO" id="GO:0005764">
    <property type="term" value="C:lysosome"/>
    <property type="evidence" value="ECO:0007669"/>
    <property type="project" value="UniProtKB-SubCell"/>
</dbReference>
<dbReference type="InterPro" id="IPR036291">
    <property type="entry name" value="NAD(P)-bd_dom_sf"/>
</dbReference>
<evidence type="ECO:0000259" key="14">
    <source>
        <dbReference type="PROSITE" id="PS50222"/>
    </source>
</evidence>
<keyword evidence="11" id="KW-0458">Lysosome</keyword>
<evidence type="ECO:0000313" key="15">
    <source>
        <dbReference type="EMBL" id="CRL03608.1"/>
    </source>
</evidence>
<dbReference type="STRING" id="568069.A0A1J1IU20"/>
<evidence type="ECO:0000256" key="1">
    <source>
        <dbReference type="ARBA" id="ARBA00004371"/>
    </source>
</evidence>
<dbReference type="Gene3D" id="1.10.238.10">
    <property type="entry name" value="EF-hand"/>
    <property type="match status" value="1"/>
</dbReference>
<feature type="domain" description="WW" evidence="13">
    <location>
        <begin position="53"/>
        <end position="86"/>
    </location>
</feature>
<evidence type="ECO:0000256" key="3">
    <source>
        <dbReference type="ARBA" id="ARBA00006484"/>
    </source>
</evidence>
<keyword evidence="10" id="KW-0333">Golgi apparatus</keyword>